<comment type="caution">
    <text evidence="3">The sequence shown here is derived from an EMBL/GenBank/DDBJ whole genome shotgun (WGS) entry which is preliminary data.</text>
</comment>
<evidence type="ECO:0000259" key="2">
    <source>
        <dbReference type="Pfam" id="PF25809"/>
    </source>
</evidence>
<protein>
    <recommendedName>
        <fullName evidence="2">STEEP1 domain-containing protein</fullName>
    </recommendedName>
</protein>
<sequence>MQDEEKILEQLKELDKAQDKNPVTLASLKTLKSAIYNRDVDLQTVVKLRTLNETTLKSENIKIYFCSLCGKKAIGANIGLDTLPTRRSDNSIAINLKQIFIRLFLKQEGIKYIKRSNSVEKQYRWCCEECGVHVAYQCVSYEEGAELIQGNSDIQLSNKPYLYVLNDAIVLNQQFSKLHSEIAKLKDQMEYEQLK</sequence>
<evidence type="ECO:0000313" key="4">
    <source>
        <dbReference type="Proteomes" id="UP000688137"/>
    </source>
</evidence>
<evidence type="ECO:0000313" key="3">
    <source>
        <dbReference type="EMBL" id="CAD8075427.1"/>
    </source>
</evidence>
<dbReference type="PANTHER" id="PTHR46355:SF1">
    <property type="entry name" value="STING ER EXIT PROTEIN"/>
    <property type="match status" value="1"/>
</dbReference>
<dbReference type="InterPro" id="IPR057965">
    <property type="entry name" value="STEEP1_dom"/>
</dbReference>
<accession>A0A8S1M5R1</accession>
<proteinExistence type="inferred from homology"/>
<dbReference type="InterPro" id="IPR029704">
    <property type="entry name" value="STEEP-like"/>
</dbReference>
<organism evidence="3 4">
    <name type="scientific">Paramecium primaurelia</name>
    <dbReference type="NCBI Taxonomy" id="5886"/>
    <lineage>
        <taxon>Eukaryota</taxon>
        <taxon>Sar</taxon>
        <taxon>Alveolata</taxon>
        <taxon>Ciliophora</taxon>
        <taxon>Intramacronucleata</taxon>
        <taxon>Oligohymenophorea</taxon>
        <taxon>Peniculida</taxon>
        <taxon>Parameciidae</taxon>
        <taxon>Paramecium</taxon>
    </lineage>
</organism>
<evidence type="ECO:0000256" key="1">
    <source>
        <dbReference type="ARBA" id="ARBA00024205"/>
    </source>
</evidence>
<feature type="domain" description="STEEP1" evidence="2">
    <location>
        <begin position="58"/>
        <end position="177"/>
    </location>
</feature>
<dbReference type="GO" id="GO:0090158">
    <property type="term" value="P:endoplasmic reticulum membrane organization"/>
    <property type="evidence" value="ECO:0007669"/>
    <property type="project" value="TreeGrafter"/>
</dbReference>
<reference evidence="3" key="1">
    <citation type="submission" date="2021-01" db="EMBL/GenBank/DDBJ databases">
        <authorList>
            <consortium name="Genoscope - CEA"/>
            <person name="William W."/>
        </authorList>
    </citation>
    <scope>NUCLEOTIDE SEQUENCE</scope>
</reference>
<dbReference type="OMA" id="IKRSNCV"/>
<keyword evidence="4" id="KW-1185">Reference proteome</keyword>
<name>A0A8S1M5R1_PARPR</name>
<dbReference type="Pfam" id="PF25809">
    <property type="entry name" value="STEEP1"/>
    <property type="match status" value="1"/>
</dbReference>
<dbReference type="Proteomes" id="UP000688137">
    <property type="component" value="Unassembled WGS sequence"/>
</dbReference>
<gene>
    <name evidence="3" type="ORF">PPRIM_AZ9-3.1.T0540200</name>
</gene>
<dbReference type="PANTHER" id="PTHR46355">
    <property type="entry name" value="UPF0428 PROTEIN CXORF56"/>
    <property type="match status" value="1"/>
</dbReference>
<dbReference type="EMBL" id="CAJJDM010000054">
    <property type="protein sequence ID" value="CAD8075427.1"/>
    <property type="molecule type" value="Genomic_DNA"/>
</dbReference>
<dbReference type="GO" id="GO:0006888">
    <property type="term" value="P:endoplasmic reticulum to Golgi vesicle-mediated transport"/>
    <property type="evidence" value="ECO:0007669"/>
    <property type="project" value="TreeGrafter"/>
</dbReference>
<dbReference type="AlphaFoldDB" id="A0A8S1M5R1"/>
<comment type="similarity">
    <text evidence="1">Belongs to the STEEP1 family.</text>
</comment>
<dbReference type="GO" id="GO:0005737">
    <property type="term" value="C:cytoplasm"/>
    <property type="evidence" value="ECO:0007669"/>
    <property type="project" value="GOC"/>
</dbReference>